<organism evidence="1 2">
    <name type="scientific">Clostridium beijerinckii</name>
    <name type="common">Clostridium MP</name>
    <dbReference type="NCBI Taxonomy" id="1520"/>
    <lineage>
        <taxon>Bacteria</taxon>
        <taxon>Bacillati</taxon>
        <taxon>Bacillota</taxon>
        <taxon>Clostridia</taxon>
        <taxon>Eubacteriales</taxon>
        <taxon>Clostridiaceae</taxon>
        <taxon>Clostridium</taxon>
    </lineage>
</organism>
<dbReference type="OrthoDB" id="9797162at2"/>
<dbReference type="InterPro" id="IPR014825">
    <property type="entry name" value="DNA_alkylation"/>
</dbReference>
<dbReference type="InterPro" id="IPR016024">
    <property type="entry name" value="ARM-type_fold"/>
</dbReference>
<dbReference type="RefSeq" id="WP_041898142.1">
    <property type="nucleotide sequence ID" value="NZ_CP010086.2"/>
</dbReference>
<gene>
    <name evidence="1" type="ORF">LF65_03831</name>
</gene>
<evidence type="ECO:0000313" key="1">
    <source>
        <dbReference type="EMBL" id="AJH00384.1"/>
    </source>
</evidence>
<dbReference type="Pfam" id="PF08713">
    <property type="entry name" value="DNA_alkylation"/>
    <property type="match status" value="1"/>
</dbReference>
<sequence length="373" mass="42710">MSEPLKNIYTLEFLNDFANKIHNVYAEFNKSDFVASVLAYPWDELPLKARIHRIAEILGDYLPNDFENALNILFSINKSCVGFPYLFFPDFVATYGKQEKYFELSMDALERFTQQSSSEFAIRPFLLNDPRGVMEYMMKWSLSPNEHVRRLSSEGCRPRLPWGIALSMFKSDPLPVFKVLENLKEDDSLYVRKSVANNLNDISKDNPDAVLAIADNWICHNQNTDWILKRGCRTLIKRANPKAMSLFGYTNSSVENPIFRNASISVQPNQLKIGGSCELNYSLDIDWGSPVHIRLEYGIDFIKSNGKSSRKLFFLSDKTLLPNAHLQGTRIHSFADLTVRKHYPGIHKIVLIVNGIESAQTTLNILGCKYDYK</sequence>
<dbReference type="SUPFAM" id="SSF48371">
    <property type="entry name" value="ARM repeat"/>
    <property type="match status" value="1"/>
</dbReference>
<dbReference type="AlphaFoldDB" id="A0A0B5QU25"/>
<accession>A0A0B5QU25</accession>
<evidence type="ECO:0008006" key="3">
    <source>
        <dbReference type="Google" id="ProtNLM"/>
    </source>
</evidence>
<dbReference type="Proteomes" id="UP000031866">
    <property type="component" value="Chromosome"/>
</dbReference>
<reference evidence="2" key="1">
    <citation type="submission" date="2014-12" db="EMBL/GenBank/DDBJ databases">
        <title>Genome sequence of Clostridium beijerinckii strain 59B.</title>
        <authorList>
            <person name="Little G.T."/>
            <person name="Minton N.P."/>
        </authorList>
    </citation>
    <scope>NUCLEOTIDE SEQUENCE [LARGE SCALE GENOMIC DNA]</scope>
    <source>
        <strain evidence="2">59B</strain>
    </source>
</reference>
<dbReference type="STRING" id="1520.LF65_03831"/>
<protein>
    <recommendedName>
        <fullName evidence="3">DNA alkylation repair protein</fullName>
    </recommendedName>
</protein>
<dbReference type="Gene3D" id="1.25.40.290">
    <property type="entry name" value="ARM repeat domains"/>
    <property type="match status" value="1"/>
</dbReference>
<dbReference type="KEGG" id="cbei:LF65_03831"/>
<name>A0A0B5QU25_CLOBE</name>
<proteinExistence type="predicted"/>
<dbReference type="EMBL" id="CP010086">
    <property type="protein sequence ID" value="AJH00384.1"/>
    <property type="molecule type" value="Genomic_DNA"/>
</dbReference>
<evidence type="ECO:0000313" key="2">
    <source>
        <dbReference type="Proteomes" id="UP000031866"/>
    </source>
</evidence>